<sequence length="67" mass="7824">MDEWKLCQVHVAGKWKSLNDDDKVISQATPKSHALEDLSMEEKFETKVPTVTVLMSWIIFRETPELY</sequence>
<name>A0A0C3KZL3_PISTI</name>
<reference evidence="1 2" key="1">
    <citation type="submission" date="2014-04" db="EMBL/GenBank/DDBJ databases">
        <authorList>
            <consortium name="DOE Joint Genome Institute"/>
            <person name="Kuo A."/>
            <person name="Kohler A."/>
            <person name="Costa M.D."/>
            <person name="Nagy L.G."/>
            <person name="Floudas D."/>
            <person name="Copeland A."/>
            <person name="Barry K.W."/>
            <person name="Cichocki N."/>
            <person name="Veneault-Fourrey C."/>
            <person name="LaButti K."/>
            <person name="Lindquist E.A."/>
            <person name="Lipzen A."/>
            <person name="Lundell T."/>
            <person name="Morin E."/>
            <person name="Murat C."/>
            <person name="Sun H."/>
            <person name="Tunlid A."/>
            <person name="Henrissat B."/>
            <person name="Grigoriev I.V."/>
            <person name="Hibbett D.S."/>
            <person name="Martin F."/>
            <person name="Nordberg H.P."/>
            <person name="Cantor M.N."/>
            <person name="Hua S.X."/>
        </authorList>
    </citation>
    <scope>NUCLEOTIDE SEQUENCE [LARGE SCALE GENOMIC DNA]</scope>
    <source>
        <strain evidence="1 2">Marx 270</strain>
    </source>
</reference>
<organism evidence="1 2">
    <name type="scientific">Pisolithus tinctorius Marx 270</name>
    <dbReference type="NCBI Taxonomy" id="870435"/>
    <lineage>
        <taxon>Eukaryota</taxon>
        <taxon>Fungi</taxon>
        <taxon>Dikarya</taxon>
        <taxon>Basidiomycota</taxon>
        <taxon>Agaricomycotina</taxon>
        <taxon>Agaricomycetes</taxon>
        <taxon>Agaricomycetidae</taxon>
        <taxon>Boletales</taxon>
        <taxon>Sclerodermatineae</taxon>
        <taxon>Pisolithaceae</taxon>
        <taxon>Pisolithus</taxon>
    </lineage>
</organism>
<accession>A0A0C3KZL3</accession>
<evidence type="ECO:0000313" key="2">
    <source>
        <dbReference type="Proteomes" id="UP000054217"/>
    </source>
</evidence>
<dbReference type="Proteomes" id="UP000054217">
    <property type="component" value="Unassembled WGS sequence"/>
</dbReference>
<protein>
    <submittedName>
        <fullName evidence="1">Uncharacterized protein</fullName>
    </submittedName>
</protein>
<keyword evidence="2" id="KW-1185">Reference proteome</keyword>
<dbReference type="EMBL" id="KN831944">
    <property type="protein sequence ID" value="KIO14897.1"/>
    <property type="molecule type" value="Genomic_DNA"/>
</dbReference>
<evidence type="ECO:0000313" key="1">
    <source>
        <dbReference type="EMBL" id="KIO14897.1"/>
    </source>
</evidence>
<reference evidence="2" key="2">
    <citation type="submission" date="2015-01" db="EMBL/GenBank/DDBJ databases">
        <title>Evolutionary Origins and Diversification of the Mycorrhizal Mutualists.</title>
        <authorList>
            <consortium name="DOE Joint Genome Institute"/>
            <consortium name="Mycorrhizal Genomics Consortium"/>
            <person name="Kohler A."/>
            <person name="Kuo A."/>
            <person name="Nagy L.G."/>
            <person name="Floudas D."/>
            <person name="Copeland A."/>
            <person name="Barry K.W."/>
            <person name="Cichocki N."/>
            <person name="Veneault-Fourrey C."/>
            <person name="LaButti K."/>
            <person name="Lindquist E.A."/>
            <person name="Lipzen A."/>
            <person name="Lundell T."/>
            <person name="Morin E."/>
            <person name="Murat C."/>
            <person name="Riley R."/>
            <person name="Ohm R."/>
            <person name="Sun H."/>
            <person name="Tunlid A."/>
            <person name="Henrissat B."/>
            <person name="Grigoriev I.V."/>
            <person name="Hibbett D.S."/>
            <person name="Martin F."/>
        </authorList>
    </citation>
    <scope>NUCLEOTIDE SEQUENCE [LARGE SCALE GENOMIC DNA]</scope>
    <source>
        <strain evidence="2">Marx 270</strain>
    </source>
</reference>
<dbReference type="InParanoid" id="A0A0C3KZL3"/>
<gene>
    <name evidence="1" type="ORF">M404DRAFT_991639</name>
</gene>
<proteinExistence type="predicted"/>
<dbReference type="AlphaFoldDB" id="A0A0C3KZL3"/>
<dbReference type="HOGENOM" id="CLU_2813400_0_0_1"/>